<name>A0A662ZLG7_9GAMM</name>
<gene>
    <name evidence="2" type="ORF">SAMN02910344_02250</name>
</gene>
<dbReference type="AlphaFoldDB" id="A0A662ZLG7"/>
<keyword evidence="3" id="KW-1185">Reference proteome</keyword>
<protein>
    <submittedName>
        <fullName evidence="2">TraU protein</fullName>
    </submittedName>
</protein>
<reference evidence="2 3" key="1">
    <citation type="submission" date="2016-10" db="EMBL/GenBank/DDBJ databases">
        <authorList>
            <person name="Varghese N."/>
            <person name="Submissions S."/>
        </authorList>
    </citation>
    <scope>NUCLEOTIDE SEQUENCE [LARGE SCALE GENOMIC DNA]</scope>
    <source>
        <strain evidence="2 3">DSM 1361</strain>
    </source>
</reference>
<evidence type="ECO:0000313" key="2">
    <source>
        <dbReference type="EMBL" id="SFP76224.1"/>
    </source>
</evidence>
<dbReference type="InterPro" id="IPR009649">
    <property type="entry name" value="TraU"/>
</dbReference>
<evidence type="ECO:0000313" key="3">
    <source>
        <dbReference type="Proteomes" id="UP000243745"/>
    </source>
</evidence>
<sequence length="198" mass="21303">MEMNKLSVTTALSLSFLAASVSFAGDPRCPSHEPFSQVINNLCWNCIFPIYVSGIKINASSSSNDGASTGKTKKFHNPGVPDDAYTKPFCSCREGKIDKPGISESMWEPARLVETTFMAGCMPALGGAVTGLGPGGNGVSSHSGDVPFGNEHDYRNVHMYAFPLLRILNMSTSAVCVKDGYQDISIMELSELNPFYKC</sequence>
<organism evidence="2 3">
    <name type="scientific">Ruminobacter amylophilus</name>
    <dbReference type="NCBI Taxonomy" id="867"/>
    <lineage>
        <taxon>Bacteria</taxon>
        <taxon>Pseudomonadati</taxon>
        <taxon>Pseudomonadota</taxon>
        <taxon>Gammaproteobacteria</taxon>
        <taxon>Aeromonadales</taxon>
        <taxon>Succinivibrionaceae</taxon>
        <taxon>Ruminobacter</taxon>
    </lineage>
</organism>
<dbReference type="Proteomes" id="UP000243745">
    <property type="component" value="Unassembled WGS sequence"/>
</dbReference>
<evidence type="ECO:0000256" key="1">
    <source>
        <dbReference type="SAM" id="SignalP"/>
    </source>
</evidence>
<keyword evidence="1" id="KW-0732">Signal</keyword>
<proteinExistence type="predicted"/>
<accession>A0A662ZLG7</accession>
<dbReference type="Pfam" id="PF06834">
    <property type="entry name" value="TraU"/>
    <property type="match status" value="1"/>
</dbReference>
<feature type="signal peptide" evidence="1">
    <location>
        <begin position="1"/>
        <end position="24"/>
    </location>
</feature>
<feature type="chain" id="PRO_5025025779" evidence="1">
    <location>
        <begin position="25"/>
        <end position="198"/>
    </location>
</feature>
<dbReference type="OrthoDB" id="9788211at2"/>
<dbReference type="EMBL" id="FOXF01000072">
    <property type="protein sequence ID" value="SFP76224.1"/>
    <property type="molecule type" value="Genomic_DNA"/>
</dbReference>